<name>A0ABZ2G4G9_9SPHN</name>
<sequence length="194" mass="20900">MTALLASLGLAPAERKKLEARLAFIGRTGFPAGINAGRGYRGGYTYEQFCQIFMLLHLQRIGLSLGSAIKVVQAHWALACAPIDIAFQNASDQLQLTFYWVFQPDEALPGDESVSNGTFNVYGLGPGESLEEKVALGPHFAAINATAVIAKADTALKTALDPSVRDDLVEAHRLWKGELSASLRKHMKSKSNAA</sequence>
<accession>A0ABZ2G4G9</accession>
<keyword evidence="2" id="KW-1185">Reference proteome</keyword>
<gene>
    <name evidence="1" type="ORF">V6R86_08420</name>
</gene>
<protein>
    <submittedName>
        <fullName evidence="1">Uncharacterized protein</fullName>
    </submittedName>
</protein>
<dbReference type="RefSeq" id="WP_338503678.1">
    <property type="nucleotide sequence ID" value="NZ_CP145607.1"/>
</dbReference>
<evidence type="ECO:0000313" key="2">
    <source>
        <dbReference type="Proteomes" id="UP001382935"/>
    </source>
</evidence>
<proteinExistence type="predicted"/>
<reference evidence="1 2" key="1">
    <citation type="submission" date="2024-02" db="EMBL/GenBank/DDBJ databases">
        <title>Full genome sequence of Sphingomonas kaistensis.</title>
        <authorList>
            <person name="Poletto B.L."/>
            <person name="Silva G."/>
            <person name="Galante D."/>
            <person name="Campos K.R."/>
            <person name="Santos M.B.N."/>
            <person name="Sacchi C.T."/>
        </authorList>
    </citation>
    <scope>NUCLEOTIDE SEQUENCE [LARGE SCALE GENOMIC DNA]</scope>
    <source>
        <strain evidence="1 2">MA4R</strain>
    </source>
</reference>
<evidence type="ECO:0000313" key="1">
    <source>
        <dbReference type="EMBL" id="WWM70695.1"/>
    </source>
</evidence>
<organism evidence="1 2">
    <name type="scientific">Sphingomonas kaistensis</name>
    <dbReference type="NCBI Taxonomy" id="298708"/>
    <lineage>
        <taxon>Bacteria</taxon>
        <taxon>Pseudomonadati</taxon>
        <taxon>Pseudomonadota</taxon>
        <taxon>Alphaproteobacteria</taxon>
        <taxon>Sphingomonadales</taxon>
        <taxon>Sphingomonadaceae</taxon>
        <taxon>Sphingomonas</taxon>
    </lineage>
</organism>
<dbReference type="Proteomes" id="UP001382935">
    <property type="component" value="Chromosome"/>
</dbReference>
<dbReference type="EMBL" id="CP145607">
    <property type="protein sequence ID" value="WWM70695.1"/>
    <property type="molecule type" value="Genomic_DNA"/>
</dbReference>